<dbReference type="Proteomes" id="UP000233556">
    <property type="component" value="Unassembled WGS sequence"/>
</dbReference>
<sequence length="98" mass="9523">MAAGHGGPEGGQGGPEVPGVAQEGPGVPKDLLAAVAVAEALWDASACLAKGHLLGTLRLARGLLVTLGVPSATTAVTVAQRCQDATAALPGLLPRGPQ</sequence>
<evidence type="ECO:0000313" key="2">
    <source>
        <dbReference type="EMBL" id="PKU28981.1"/>
    </source>
</evidence>
<accession>A0A2I0T5B1</accession>
<evidence type="ECO:0000313" key="3">
    <source>
        <dbReference type="Proteomes" id="UP000233556"/>
    </source>
</evidence>
<dbReference type="EMBL" id="KZ518576">
    <property type="protein sequence ID" value="PKU28981.1"/>
    <property type="molecule type" value="Genomic_DNA"/>
</dbReference>
<organism evidence="2 3">
    <name type="scientific">Limosa lapponica baueri</name>
    <dbReference type="NCBI Taxonomy" id="1758121"/>
    <lineage>
        <taxon>Eukaryota</taxon>
        <taxon>Metazoa</taxon>
        <taxon>Chordata</taxon>
        <taxon>Craniata</taxon>
        <taxon>Vertebrata</taxon>
        <taxon>Euteleostomi</taxon>
        <taxon>Archelosauria</taxon>
        <taxon>Archosauria</taxon>
        <taxon>Dinosauria</taxon>
        <taxon>Saurischia</taxon>
        <taxon>Theropoda</taxon>
        <taxon>Coelurosauria</taxon>
        <taxon>Aves</taxon>
        <taxon>Neognathae</taxon>
        <taxon>Neoaves</taxon>
        <taxon>Charadriiformes</taxon>
        <taxon>Scolopacidae</taxon>
        <taxon>Limosa</taxon>
    </lineage>
</organism>
<keyword evidence="3" id="KW-1185">Reference proteome</keyword>
<reference evidence="3" key="2">
    <citation type="submission" date="2017-12" db="EMBL/GenBank/DDBJ databases">
        <title>Genome sequence of the Bar-tailed Godwit (Limosa lapponica baueri).</title>
        <authorList>
            <person name="Lima N.C.B."/>
            <person name="Parody-Merino A.M."/>
            <person name="Battley P.F."/>
            <person name="Fidler A.E."/>
            <person name="Prosdocimi F."/>
        </authorList>
    </citation>
    <scope>NUCLEOTIDE SEQUENCE [LARGE SCALE GENOMIC DNA]</scope>
</reference>
<evidence type="ECO:0000256" key="1">
    <source>
        <dbReference type="SAM" id="MobiDB-lite"/>
    </source>
</evidence>
<dbReference type="AlphaFoldDB" id="A0A2I0T5B1"/>
<proteinExistence type="predicted"/>
<protein>
    <submittedName>
        <fullName evidence="2">Uncharacterized protein</fullName>
    </submittedName>
</protein>
<feature type="region of interest" description="Disordered" evidence="1">
    <location>
        <begin position="1"/>
        <end position="25"/>
    </location>
</feature>
<gene>
    <name evidence="2" type="ORF">llap_20713</name>
</gene>
<feature type="compositionally biased region" description="Gly residues" evidence="1">
    <location>
        <begin position="1"/>
        <end position="16"/>
    </location>
</feature>
<name>A0A2I0T5B1_LIMLA</name>
<reference evidence="3" key="1">
    <citation type="submission" date="2017-11" db="EMBL/GenBank/DDBJ databases">
        <authorList>
            <person name="Lima N.C."/>
            <person name="Parody-Merino A.M."/>
            <person name="Battley P.F."/>
            <person name="Fidler A.E."/>
            <person name="Prosdocimi F."/>
        </authorList>
    </citation>
    <scope>NUCLEOTIDE SEQUENCE [LARGE SCALE GENOMIC DNA]</scope>
</reference>